<dbReference type="PANTHER" id="PTHR32089">
    <property type="entry name" value="METHYL-ACCEPTING CHEMOTAXIS PROTEIN MCPB"/>
    <property type="match status" value="1"/>
</dbReference>
<dbReference type="GO" id="GO:0016020">
    <property type="term" value="C:membrane"/>
    <property type="evidence" value="ECO:0007669"/>
    <property type="project" value="InterPro"/>
</dbReference>
<evidence type="ECO:0000313" key="4">
    <source>
        <dbReference type="EMBL" id="MBV7273506.1"/>
    </source>
</evidence>
<dbReference type="InterPro" id="IPR004089">
    <property type="entry name" value="MCPsignal_dom"/>
</dbReference>
<dbReference type="AlphaFoldDB" id="A0A949TU65"/>
<reference evidence="4" key="1">
    <citation type="submission" date="2020-12" db="EMBL/GenBank/DDBJ databases">
        <title>Clostridium thailandense sp. nov., a novel acetogenic bacterium isolated from peat land soil in Thailand.</title>
        <authorList>
            <person name="Chaikitkaew S."/>
            <person name="Birkeland N.K."/>
        </authorList>
    </citation>
    <scope>NUCLEOTIDE SEQUENCE</scope>
    <source>
        <strain evidence="4">PL3</strain>
    </source>
</reference>
<organism evidence="4 5">
    <name type="scientific">Clostridium thailandense</name>
    <dbReference type="NCBI Taxonomy" id="2794346"/>
    <lineage>
        <taxon>Bacteria</taxon>
        <taxon>Bacillati</taxon>
        <taxon>Bacillota</taxon>
        <taxon>Clostridia</taxon>
        <taxon>Eubacteriales</taxon>
        <taxon>Clostridiaceae</taxon>
        <taxon>Clostridium</taxon>
    </lineage>
</organism>
<evidence type="ECO:0000256" key="1">
    <source>
        <dbReference type="ARBA" id="ARBA00023224"/>
    </source>
</evidence>
<evidence type="ECO:0000259" key="3">
    <source>
        <dbReference type="PROSITE" id="PS50111"/>
    </source>
</evidence>
<keyword evidence="1 2" id="KW-0807">Transducer</keyword>
<name>A0A949TU65_9CLOT</name>
<dbReference type="GO" id="GO:0007165">
    <property type="term" value="P:signal transduction"/>
    <property type="evidence" value="ECO:0007669"/>
    <property type="project" value="UniProtKB-KW"/>
</dbReference>
<feature type="domain" description="Methyl-accepting transducer" evidence="3">
    <location>
        <begin position="109"/>
        <end position="279"/>
    </location>
</feature>
<dbReference type="EMBL" id="JAEEGC010000047">
    <property type="protein sequence ID" value="MBV7273506.1"/>
    <property type="molecule type" value="Genomic_DNA"/>
</dbReference>
<proteinExistence type="predicted"/>
<dbReference type="PANTHER" id="PTHR32089:SF112">
    <property type="entry name" value="LYSOZYME-LIKE PROTEIN-RELATED"/>
    <property type="match status" value="1"/>
</dbReference>
<dbReference type="PROSITE" id="PS50111">
    <property type="entry name" value="CHEMOTAXIS_TRANSDUC_2"/>
    <property type="match status" value="1"/>
</dbReference>
<gene>
    <name evidence="4" type="ORF">I6U48_11360</name>
</gene>
<comment type="caution">
    <text evidence="4">The sequence shown here is derived from an EMBL/GenBank/DDBJ whole genome shotgun (WGS) entry which is preliminary data.</text>
</comment>
<keyword evidence="5" id="KW-1185">Reference proteome</keyword>
<sequence>MNLSDEEFFSAIKSAFDVFPYLFVSDVGIAITDKEKYVLVRQANSFKLNISEGLKLAENSAAVNSMKTKKRQMARHPKEVFGFPVMAYSVPLINNVTRNVVGTISYVVSLEKENMVIEMVNELGNLSSELAASSGKLANTTEELSANTQNINNLISETQSGIVDMDEILKYIKTISDTTNLLGLNAAIEAARAGEYGRGFSVVSGEIRKLASNSKESANQINNTLTNIKENVNKIINFINDYGTTSEVQAGQAEQIAGSSEKLNQLSLKLLELSKDVNQ</sequence>
<evidence type="ECO:0000256" key="2">
    <source>
        <dbReference type="PROSITE-ProRule" id="PRU00284"/>
    </source>
</evidence>
<dbReference type="Proteomes" id="UP000694308">
    <property type="component" value="Unassembled WGS sequence"/>
</dbReference>
<dbReference type="SMART" id="SM00283">
    <property type="entry name" value="MA"/>
    <property type="match status" value="1"/>
</dbReference>
<protein>
    <submittedName>
        <fullName evidence="4">Chemotaxis protein</fullName>
    </submittedName>
</protein>
<evidence type="ECO:0000313" key="5">
    <source>
        <dbReference type="Proteomes" id="UP000694308"/>
    </source>
</evidence>
<accession>A0A949TU65</accession>
<dbReference type="Pfam" id="PF00015">
    <property type="entry name" value="MCPsignal"/>
    <property type="match status" value="1"/>
</dbReference>